<evidence type="ECO:0008006" key="4">
    <source>
        <dbReference type="Google" id="ProtNLM"/>
    </source>
</evidence>
<feature type="compositionally biased region" description="Low complexity" evidence="1">
    <location>
        <begin position="83"/>
        <end position="100"/>
    </location>
</feature>
<dbReference type="VEuPathDB" id="CryptoDB:Vbra_5588"/>
<reference evidence="2 3" key="1">
    <citation type="submission" date="2014-11" db="EMBL/GenBank/DDBJ databases">
        <authorList>
            <person name="Zhu J."/>
            <person name="Qi W."/>
            <person name="Song R."/>
        </authorList>
    </citation>
    <scope>NUCLEOTIDE SEQUENCE [LARGE SCALE GENOMIC DNA]</scope>
</reference>
<dbReference type="Proteomes" id="UP000041254">
    <property type="component" value="Unassembled WGS sequence"/>
</dbReference>
<accession>A0A0G4F3F0</accession>
<evidence type="ECO:0000313" key="2">
    <source>
        <dbReference type="EMBL" id="CEM06356.1"/>
    </source>
</evidence>
<dbReference type="AlphaFoldDB" id="A0A0G4F3F0"/>
<gene>
    <name evidence="2" type="ORF">Vbra_5588</name>
</gene>
<protein>
    <recommendedName>
        <fullName evidence="4">Tubulin-specific chaperone A</fullName>
    </recommendedName>
</protein>
<evidence type="ECO:0000313" key="3">
    <source>
        <dbReference type="Proteomes" id="UP000041254"/>
    </source>
</evidence>
<evidence type="ECO:0000256" key="1">
    <source>
        <dbReference type="SAM" id="MobiDB-lite"/>
    </source>
</evidence>
<keyword evidence="3" id="KW-1185">Reference proteome</keyword>
<organism evidence="2 3">
    <name type="scientific">Vitrella brassicaformis (strain CCMP3155)</name>
    <dbReference type="NCBI Taxonomy" id="1169540"/>
    <lineage>
        <taxon>Eukaryota</taxon>
        <taxon>Sar</taxon>
        <taxon>Alveolata</taxon>
        <taxon>Colpodellida</taxon>
        <taxon>Vitrellaceae</taxon>
        <taxon>Vitrella</taxon>
    </lineage>
</organism>
<dbReference type="EMBL" id="CDMY01000366">
    <property type="protein sequence ID" value="CEM06356.1"/>
    <property type="molecule type" value="Genomic_DNA"/>
</dbReference>
<feature type="region of interest" description="Disordered" evidence="1">
    <location>
        <begin position="71"/>
        <end position="100"/>
    </location>
</feature>
<name>A0A0G4F3F0_VITBC</name>
<dbReference type="InParanoid" id="A0A0G4F3F0"/>
<sequence>MDNSHERAVRLRSMAEELLPLQDERDFFHTKLSVCERLLRSAIAECSTDNASEAKAQLEELLTCLTAAPPDVMMNQGAPPKTPSGTDKGGSSSSKGKWPD</sequence>
<proteinExistence type="predicted"/>